<dbReference type="InParanoid" id="A0A165D3W0"/>
<dbReference type="EMBL" id="KV426257">
    <property type="protein sequence ID" value="KZV83725.1"/>
    <property type="molecule type" value="Genomic_DNA"/>
</dbReference>
<reference evidence="2 3" key="1">
    <citation type="journal article" date="2016" name="Mol. Biol. Evol.">
        <title>Comparative Genomics of Early-Diverging Mushroom-Forming Fungi Provides Insights into the Origins of Lignocellulose Decay Capabilities.</title>
        <authorList>
            <person name="Nagy L.G."/>
            <person name="Riley R."/>
            <person name="Tritt A."/>
            <person name="Adam C."/>
            <person name="Daum C."/>
            <person name="Floudas D."/>
            <person name="Sun H."/>
            <person name="Yadav J.S."/>
            <person name="Pangilinan J."/>
            <person name="Larsson K.H."/>
            <person name="Matsuura K."/>
            <person name="Barry K."/>
            <person name="Labutti K."/>
            <person name="Kuo R."/>
            <person name="Ohm R.A."/>
            <person name="Bhattacharya S.S."/>
            <person name="Shirouzu T."/>
            <person name="Yoshinaga Y."/>
            <person name="Martin F.M."/>
            <person name="Grigoriev I.V."/>
            <person name="Hibbett D.S."/>
        </authorList>
    </citation>
    <scope>NUCLEOTIDE SEQUENCE [LARGE SCALE GENOMIC DNA]</scope>
    <source>
        <strain evidence="2 3">HHB12029</strain>
    </source>
</reference>
<sequence length="399" mass="45318">MDKAANWHPMALATSYLDQASNLIVHPNILHHAAALVRKHAQEATITIRRRLVLELLANPAVDERTADLRGLLQLDKRDYHRRRILQQHSHARAIAELRVASELEEGKRLAQFSQIVHMRFADAPVMSSDDFFAALNLFPSPNRIREAVTYYLRSFVPNLIHLCVAWESEFADAWRERAAQYLRVLELYLLETDSLHDANTHRALLAAYGATRCAAYESQLHWEWLLEHGQPLGQRTVQYAFTAARDVDALRRIWAETRAAQTTMKAYPPNILSPTEGQYAHHLLRFGEVAEAKEIHAGKDPDETMWAFNAHEALAGGEWAYPRVTGGSKQVFFARKNIKRAMMLASPEIGMDFEALIFWLGPLSPAFETLRGTRNPQKPPERNPAQPESVMAPPSKVE</sequence>
<feature type="region of interest" description="Disordered" evidence="1">
    <location>
        <begin position="371"/>
        <end position="399"/>
    </location>
</feature>
<dbReference type="Proteomes" id="UP000077266">
    <property type="component" value="Unassembled WGS sequence"/>
</dbReference>
<evidence type="ECO:0000313" key="3">
    <source>
        <dbReference type="Proteomes" id="UP000077266"/>
    </source>
</evidence>
<accession>A0A165D3W0</accession>
<protein>
    <submittedName>
        <fullName evidence="2">Uncharacterized protein</fullName>
    </submittedName>
</protein>
<organism evidence="2 3">
    <name type="scientific">Exidia glandulosa HHB12029</name>
    <dbReference type="NCBI Taxonomy" id="1314781"/>
    <lineage>
        <taxon>Eukaryota</taxon>
        <taxon>Fungi</taxon>
        <taxon>Dikarya</taxon>
        <taxon>Basidiomycota</taxon>
        <taxon>Agaricomycotina</taxon>
        <taxon>Agaricomycetes</taxon>
        <taxon>Auriculariales</taxon>
        <taxon>Exidiaceae</taxon>
        <taxon>Exidia</taxon>
    </lineage>
</organism>
<name>A0A165D3W0_EXIGL</name>
<gene>
    <name evidence="2" type="ORF">EXIGLDRAFT_728014</name>
</gene>
<evidence type="ECO:0000256" key="1">
    <source>
        <dbReference type="SAM" id="MobiDB-lite"/>
    </source>
</evidence>
<keyword evidence="3" id="KW-1185">Reference proteome</keyword>
<dbReference type="AlphaFoldDB" id="A0A165D3W0"/>
<evidence type="ECO:0000313" key="2">
    <source>
        <dbReference type="EMBL" id="KZV83725.1"/>
    </source>
</evidence>
<proteinExistence type="predicted"/>